<feature type="region of interest" description="Disordered" evidence="1">
    <location>
        <begin position="35"/>
        <end position="60"/>
    </location>
</feature>
<feature type="region of interest" description="Disordered" evidence="1">
    <location>
        <begin position="1295"/>
        <end position="1317"/>
    </location>
</feature>
<reference evidence="2 3" key="1">
    <citation type="submission" date="2021-05" db="EMBL/GenBank/DDBJ databases">
        <title>Genome Assembly of Synthetic Allotetraploid Brassica napus Reveals Homoeologous Exchanges between Subgenomes.</title>
        <authorList>
            <person name="Davis J.T."/>
        </authorList>
    </citation>
    <scope>NUCLEOTIDE SEQUENCE [LARGE SCALE GENOMIC DNA]</scope>
    <source>
        <strain evidence="3">cv. Da-Ae</strain>
        <tissue evidence="2">Seedling</tissue>
    </source>
</reference>
<feature type="non-terminal residue" evidence="2">
    <location>
        <position position="1"/>
    </location>
</feature>
<keyword evidence="3" id="KW-1185">Reference proteome</keyword>
<dbReference type="PANTHER" id="PTHR45085:SF3">
    <property type="entry name" value="S-ADENOSYL-L-METHIONINE-DEPENDENT METHYLTRANSFERASES SUPERFAMILY PROTEIN"/>
    <property type="match status" value="1"/>
</dbReference>
<dbReference type="EMBL" id="JAGKQM010000005">
    <property type="protein sequence ID" value="KAH0927331.1"/>
    <property type="molecule type" value="Genomic_DNA"/>
</dbReference>
<evidence type="ECO:0000256" key="1">
    <source>
        <dbReference type="SAM" id="MobiDB-lite"/>
    </source>
</evidence>
<organism evidence="2 3">
    <name type="scientific">Brassica napus</name>
    <name type="common">Rape</name>
    <dbReference type="NCBI Taxonomy" id="3708"/>
    <lineage>
        <taxon>Eukaryota</taxon>
        <taxon>Viridiplantae</taxon>
        <taxon>Streptophyta</taxon>
        <taxon>Embryophyta</taxon>
        <taxon>Tracheophyta</taxon>
        <taxon>Spermatophyta</taxon>
        <taxon>Magnoliopsida</taxon>
        <taxon>eudicotyledons</taxon>
        <taxon>Gunneridae</taxon>
        <taxon>Pentapetalae</taxon>
        <taxon>rosids</taxon>
        <taxon>malvids</taxon>
        <taxon>Brassicales</taxon>
        <taxon>Brassicaceae</taxon>
        <taxon>Brassiceae</taxon>
        <taxon>Brassica</taxon>
    </lineage>
</organism>
<dbReference type="PANTHER" id="PTHR45085">
    <property type="entry name" value="F21J9.14"/>
    <property type="match status" value="1"/>
</dbReference>
<evidence type="ECO:0000313" key="2">
    <source>
        <dbReference type="EMBL" id="KAH0927331.1"/>
    </source>
</evidence>
<feature type="region of interest" description="Disordered" evidence="1">
    <location>
        <begin position="451"/>
        <end position="472"/>
    </location>
</feature>
<dbReference type="Proteomes" id="UP000824890">
    <property type="component" value="Unassembled WGS sequence"/>
</dbReference>
<feature type="region of interest" description="Disordered" evidence="1">
    <location>
        <begin position="244"/>
        <end position="263"/>
    </location>
</feature>
<comment type="caution">
    <text evidence="2">The sequence shown here is derived from an EMBL/GenBank/DDBJ whole genome shotgun (WGS) entry which is preliminary data.</text>
</comment>
<sequence length="1616" mass="162275">TLKGVYDVKENFFTPTSNVPRAGPRNSVFEAPTLVNATSSRAPPTPSSMGNTAGGGSVSRALVSDGGSILSSTGSMGGGGSMSRALISDGGSILSSTGSMGGGGSMSRGLISNGGSIMSSTESMGGGSLLSRALISDGGSIMSSMGSMDGSTEHNRSMMIGLQGFPQVYSMPGSSCPSAAGGHFQTHVQAMNSLSSMSLMNSNYMTRTLKGVYDVKENFFIPTSNARRVGPRNSVFGARTLVNATSSRAPPPPSSMGNTAGGGSMSRALVSDGGSILSSTGSMGGGGSMSRALIFDGGSILSSTGSMGGGGSMSRGLISDGGSIMSSTGSMGGGGLLSRALISDGGSIMSSMESMDGSTKHNRSMMIGLQGSPQVYSMPGSSYPSAAGGHFQTHVQAMNSLSSMSLMNSNYMTRTLKGVYDVKENSFIPTSNSPRAGPRNSGLNSVPYARFYNSSRAPPPPSSMGNAAGGGSMSKALVSDGGSILSSTGSMCGGGSMSRALISDVGSILSSTGSMGGGGSMSRGLISDGGSIMRSTGSMGGGGLLSRALISDGGSIMSSMGSMDGSTAHNRSMMFGLQGSPQVYSMPGSSYPSAAGGHFQTHLLELQLWALVSDGGSILSSTGSMGGGGSMSRALISDGGSILSSTGSMGGGGSMSRGLISDGGSIMRSTGSMGGGGLLSRALISDGGSIMSSMGSMDGSTEHNRSMMIGLQGSPQVYSKHGSSYPSAAEGHFQTHVQAMNSLSTMSLMNSNYMTRTLKGVYDVKENSFIPTSNAPRAGPRNSGLNSVPYARFYNSSRAPPPPSSMGNTAGGGSMSRALVSDGGSILSSTGSMGGGGSMSRALISDGGSILSSTGSMGGGGSMSRGLISDGGSIMSSYSELMHFVPFLCGIGTLKGVYDVKETFLIPTSNGPRAGPRSSAFGAPALVNATSSRAPPPPSSMGNTAGGGSISRALVFDGGSILSSTGSMGGGGSMSWALISDGGSILSSTGSMSGGGSMSRGLISDGGSIMSSTGSMGGGGLLSSALISDGGSIMSSMGRSPQVYSMLGSSYPSAAGGHFQTHVQAMNSLSSMSLMNSNYMTRTLKGVYDVKENFFIPTPNAPRAGPRNCGLNSVPYARFYNSSRAPPPPSSMGNTAGGGSMSRALVSDGGSILSSTGSMGGGGSMSRALISDGGSILSSTGSMGGGGSMSRGLISDGGSIMSSTGSMGGGGLLSRALISDGGSIMSSMGNSSYVPLCMHCRIPTGCDAQQAVVKRGVFGTLKGVYDVKENFFIPTSNAPRAGPRNSVFGAPTLVNATSSRAPPPPSSMGNTAGGGSMSRALVSDGGSILSSTGSMGGGGSMSRALISDGGSILSSTGSMGGGGSMSRGLISDGGSIMSSTGSMGGGGLLSRALISDGGSIMSSMGSMDGSTKHNRSMMIGLQGSPQVYSMPGSSYPSAVGGHFQTHVQAMNSLSSMSLMNSNYMTNHISPNFISLSLSRDPLFFLSLSLDLFSSSLSPIHRRSTVSPPSPPSLTKAWISRLSSFSSYFLRFCDLGLLRNHTKALCLSAGTGHAPMAMAQIELSDVTAVESVDSLPLERRADPHNLHFSTVRLISRLLRILMMLCFRGGSWRRWRGR</sequence>
<name>A0ABQ8DD79_BRANA</name>
<protein>
    <submittedName>
        <fullName evidence="2">Uncharacterized protein</fullName>
    </submittedName>
</protein>
<gene>
    <name evidence="2" type="ORF">HID58_019587</name>
</gene>
<accession>A0ABQ8DD79</accession>
<evidence type="ECO:0000313" key="3">
    <source>
        <dbReference type="Proteomes" id="UP000824890"/>
    </source>
</evidence>
<proteinExistence type="predicted"/>